<dbReference type="Gene3D" id="3.40.1010.10">
    <property type="entry name" value="Cobalt-precorrin-4 Transmethylase, Domain 1"/>
    <property type="match status" value="1"/>
</dbReference>
<dbReference type="EMBL" id="CAJVQB010050555">
    <property type="protein sequence ID" value="CAG8834969.1"/>
    <property type="molecule type" value="Genomic_DNA"/>
</dbReference>
<gene>
    <name evidence="2" type="ORF">GMARGA_LOCUS32333</name>
</gene>
<name>A0ABN7WL28_GIGMA</name>
<dbReference type="InterPro" id="IPR050161">
    <property type="entry name" value="Siro_Cobalamin_biosynth"/>
</dbReference>
<keyword evidence="3" id="KW-1185">Reference proteome</keyword>
<dbReference type="Proteomes" id="UP000789901">
    <property type="component" value="Unassembled WGS sequence"/>
</dbReference>
<reference evidence="2 3" key="1">
    <citation type="submission" date="2021-06" db="EMBL/GenBank/DDBJ databases">
        <authorList>
            <person name="Kallberg Y."/>
            <person name="Tangrot J."/>
            <person name="Rosling A."/>
        </authorList>
    </citation>
    <scope>NUCLEOTIDE SEQUENCE [LARGE SCALE GENOMIC DNA]</scope>
    <source>
        <strain evidence="2 3">120-4 pot B 10/14</strain>
    </source>
</reference>
<protein>
    <submittedName>
        <fullName evidence="2">36451_t:CDS:1</fullName>
    </submittedName>
</protein>
<feature type="non-terminal residue" evidence="2">
    <location>
        <position position="90"/>
    </location>
</feature>
<dbReference type="InterPro" id="IPR000878">
    <property type="entry name" value="4pyrrol_Mease"/>
</dbReference>
<evidence type="ECO:0000259" key="1">
    <source>
        <dbReference type="Pfam" id="PF00590"/>
    </source>
</evidence>
<dbReference type="Pfam" id="PF00590">
    <property type="entry name" value="TP_methylase"/>
    <property type="match status" value="1"/>
</dbReference>
<dbReference type="PANTHER" id="PTHR45790:SF6">
    <property type="entry name" value="UROPORPHYRINOGEN-III C-METHYLTRANSFERASE"/>
    <property type="match status" value="1"/>
</dbReference>
<sequence length="90" mass="9973">MEEDQMQSIKKQGRIRLVEAGPGDPNLLTLVAFQAIHEADIILPDKLVLDEVLKLILPQTEVLILPKKFCADASAAQEELNRLGLNALEQ</sequence>
<dbReference type="SUPFAM" id="SSF53790">
    <property type="entry name" value="Tetrapyrrole methylase"/>
    <property type="match status" value="1"/>
</dbReference>
<evidence type="ECO:0000313" key="2">
    <source>
        <dbReference type="EMBL" id="CAG8834969.1"/>
    </source>
</evidence>
<organism evidence="2 3">
    <name type="scientific">Gigaspora margarita</name>
    <dbReference type="NCBI Taxonomy" id="4874"/>
    <lineage>
        <taxon>Eukaryota</taxon>
        <taxon>Fungi</taxon>
        <taxon>Fungi incertae sedis</taxon>
        <taxon>Mucoromycota</taxon>
        <taxon>Glomeromycotina</taxon>
        <taxon>Glomeromycetes</taxon>
        <taxon>Diversisporales</taxon>
        <taxon>Gigasporaceae</taxon>
        <taxon>Gigaspora</taxon>
    </lineage>
</organism>
<comment type="caution">
    <text evidence="2">The sequence shown here is derived from an EMBL/GenBank/DDBJ whole genome shotgun (WGS) entry which is preliminary data.</text>
</comment>
<feature type="domain" description="Tetrapyrrole methylase" evidence="1">
    <location>
        <begin position="17"/>
        <end position="83"/>
    </location>
</feature>
<dbReference type="PANTHER" id="PTHR45790">
    <property type="entry name" value="SIROHEME SYNTHASE-RELATED"/>
    <property type="match status" value="1"/>
</dbReference>
<accession>A0ABN7WL28</accession>
<dbReference type="InterPro" id="IPR014777">
    <property type="entry name" value="4pyrrole_Mease_sub1"/>
</dbReference>
<dbReference type="InterPro" id="IPR035996">
    <property type="entry name" value="4pyrrol_Methylase_sf"/>
</dbReference>
<evidence type="ECO:0000313" key="3">
    <source>
        <dbReference type="Proteomes" id="UP000789901"/>
    </source>
</evidence>
<proteinExistence type="predicted"/>